<organism evidence="2 3">
    <name type="scientific">Plectosphaerella cucumerina</name>
    <dbReference type="NCBI Taxonomy" id="40658"/>
    <lineage>
        <taxon>Eukaryota</taxon>
        <taxon>Fungi</taxon>
        <taxon>Dikarya</taxon>
        <taxon>Ascomycota</taxon>
        <taxon>Pezizomycotina</taxon>
        <taxon>Sordariomycetes</taxon>
        <taxon>Hypocreomycetidae</taxon>
        <taxon>Glomerellales</taxon>
        <taxon>Plectosphaerellaceae</taxon>
        <taxon>Plectosphaerella</taxon>
    </lineage>
</organism>
<feature type="compositionally biased region" description="Polar residues" evidence="1">
    <location>
        <begin position="260"/>
        <end position="273"/>
    </location>
</feature>
<dbReference type="AlphaFoldDB" id="A0A8K0TSL3"/>
<feature type="compositionally biased region" description="Polar residues" evidence="1">
    <location>
        <begin position="319"/>
        <end position="333"/>
    </location>
</feature>
<sequence>MFKFVNRSRSVKKGAPASVHGPDSPSLDDRRLVSSRQSFKQDQPGFHNGGMPSPAASSLGLPGSAGGSHLHPSSPLYPPPSPASTMQDRPRTSSGPGPNRPSAAASFNDFDKRKSKDDLSLMSRGSSRGAYKSYHIPIRGKPPSPSDNGRDVSPARTIPVRTQTPESIADNNGIITIGMAIGSPTHPPMRPYGSDWPSHAGVGMAIGVASSSTAAPEVFPLPEPAAQPAPQRSKSTRWKLFGRSKSKRSKPEPAPAPQNPLVTLPSQSSGLDRSNTERHAPKHKPIIIRSDTVPSIRTPADANMSAPSSSRPSAAGRSTQKPSDTPSAGTGKTQGPLLDVEIPDITMERYSVMFGGLLQSNGSSSSLLARRQATLERLRTINDRIVSEQDKRDPSRPRRATSPMHSRSPSLSMFPTPPPTAPSPIPMSPRTRSATVPAGLPSNPRDGGQDRNRQTRLQVSSVARVYGGSQDDLTAQAYQEAGQRRQERNASKESMFTPDQSSLILDSPTEEESSDYHIKEQLRPTIYEPKWEMVSPSSSSTGNQGSRNAGMGLAAQTQSSSGGSSRAASAATPAAVNTAQRHVKKTSEDAFDEAQLNAAVEISIARQISISQQQRDMLRKNIGGGGGAGVRRIKVPRNDRPAASPAGLSPNPPSSTGTSATAGSGPGSGKLAAIPSSTPTLITPPEPFVGSPLAQHRKSERIVVEGA</sequence>
<evidence type="ECO:0000313" key="2">
    <source>
        <dbReference type="EMBL" id="KAH7375817.1"/>
    </source>
</evidence>
<feature type="region of interest" description="Disordered" evidence="1">
    <location>
        <begin position="382"/>
        <end position="456"/>
    </location>
</feature>
<feature type="region of interest" description="Disordered" evidence="1">
    <location>
        <begin position="216"/>
        <end position="341"/>
    </location>
</feature>
<feature type="region of interest" description="Disordered" evidence="1">
    <location>
        <begin position="529"/>
        <end position="588"/>
    </location>
</feature>
<dbReference type="EMBL" id="JAGPXD010000001">
    <property type="protein sequence ID" value="KAH7375817.1"/>
    <property type="molecule type" value="Genomic_DNA"/>
</dbReference>
<feature type="compositionally biased region" description="Basic and acidic residues" evidence="1">
    <location>
        <begin position="382"/>
        <end position="396"/>
    </location>
</feature>
<comment type="caution">
    <text evidence="2">The sequence shown here is derived from an EMBL/GenBank/DDBJ whole genome shotgun (WGS) entry which is preliminary data.</text>
</comment>
<feature type="compositionally biased region" description="Basic and acidic residues" evidence="1">
    <location>
        <begin position="482"/>
        <end position="491"/>
    </location>
</feature>
<proteinExistence type="predicted"/>
<protein>
    <submittedName>
        <fullName evidence="2">Uncharacterized protein</fullName>
    </submittedName>
</protein>
<feature type="compositionally biased region" description="Low complexity" evidence="1">
    <location>
        <begin position="654"/>
        <end position="663"/>
    </location>
</feature>
<evidence type="ECO:0000256" key="1">
    <source>
        <dbReference type="SAM" id="MobiDB-lite"/>
    </source>
</evidence>
<accession>A0A8K0TSL3</accession>
<feature type="compositionally biased region" description="Low complexity" evidence="1">
    <location>
        <begin position="305"/>
        <end position="318"/>
    </location>
</feature>
<feature type="compositionally biased region" description="Polar residues" evidence="1">
    <location>
        <begin position="403"/>
        <end position="413"/>
    </location>
</feature>
<feature type="compositionally biased region" description="Polar residues" evidence="1">
    <location>
        <begin position="160"/>
        <end position="172"/>
    </location>
</feature>
<feature type="compositionally biased region" description="Polar residues" evidence="1">
    <location>
        <begin position="492"/>
        <end position="504"/>
    </location>
</feature>
<feature type="region of interest" description="Disordered" evidence="1">
    <location>
        <begin position="1"/>
        <end position="172"/>
    </location>
</feature>
<feature type="compositionally biased region" description="Basic and acidic residues" evidence="1">
    <location>
        <begin position="109"/>
        <end position="119"/>
    </location>
</feature>
<dbReference type="Proteomes" id="UP000813385">
    <property type="component" value="Unassembled WGS sequence"/>
</dbReference>
<reference evidence="2" key="1">
    <citation type="journal article" date="2021" name="Nat. Commun.">
        <title>Genetic determinants of endophytism in the Arabidopsis root mycobiome.</title>
        <authorList>
            <person name="Mesny F."/>
            <person name="Miyauchi S."/>
            <person name="Thiergart T."/>
            <person name="Pickel B."/>
            <person name="Atanasova L."/>
            <person name="Karlsson M."/>
            <person name="Huettel B."/>
            <person name="Barry K.W."/>
            <person name="Haridas S."/>
            <person name="Chen C."/>
            <person name="Bauer D."/>
            <person name="Andreopoulos W."/>
            <person name="Pangilinan J."/>
            <person name="LaButti K."/>
            <person name="Riley R."/>
            <person name="Lipzen A."/>
            <person name="Clum A."/>
            <person name="Drula E."/>
            <person name="Henrissat B."/>
            <person name="Kohler A."/>
            <person name="Grigoriev I.V."/>
            <person name="Martin F.M."/>
            <person name="Hacquard S."/>
        </authorList>
    </citation>
    <scope>NUCLEOTIDE SEQUENCE</scope>
    <source>
        <strain evidence="2">MPI-CAGE-AT-0016</strain>
    </source>
</reference>
<gene>
    <name evidence="2" type="ORF">B0T11DRAFT_13674</name>
</gene>
<feature type="region of interest" description="Disordered" evidence="1">
    <location>
        <begin position="619"/>
        <end position="707"/>
    </location>
</feature>
<feature type="compositionally biased region" description="Low complexity" evidence="1">
    <location>
        <begin position="552"/>
        <end position="580"/>
    </location>
</feature>
<feature type="compositionally biased region" description="Basic residues" evidence="1">
    <location>
        <begin position="234"/>
        <end position="248"/>
    </location>
</feature>
<name>A0A8K0TSL3_9PEZI</name>
<evidence type="ECO:0000313" key="3">
    <source>
        <dbReference type="Proteomes" id="UP000813385"/>
    </source>
</evidence>
<feature type="region of interest" description="Disordered" evidence="1">
    <location>
        <begin position="479"/>
        <end position="517"/>
    </location>
</feature>
<dbReference type="OrthoDB" id="5404004at2759"/>
<feature type="compositionally biased region" description="Low complexity" evidence="1">
    <location>
        <begin position="52"/>
        <end position="74"/>
    </location>
</feature>
<feature type="compositionally biased region" description="Polar residues" evidence="1">
    <location>
        <begin position="83"/>
        <end position="96"/>
    </location>
</feature>
<keyword evidence="3" id="KW-1185">Reference proteome</keyword>
<feature type="compositionally biased region" description="Pro residues" evidence="1">
    <location>
        <begin position="415"/>
        <end position="427"/>
    </location>
</feature>